<keyword evidence="3" id="KW-1185">Reference proteome</keyword>
<dbReference type="EMBL" id="JAGTXO010000001">
    <property type="protein sequence ID" value="KAG8470940.1"/>
    <property type="molecule type" value="Genomic_DNA"/>
</dbReference>
<dbReference type="OrthoDB" id="10640593at2759"/>
<gene>
    <name evidence="2" type="ORF">KFE25_009361</name>
</gene>
<comment type="caution">
    <text evidence="2">The sequence shown here is derived from an EMBL/GenBank/DDBJ whole genome shotgun (WGS) entry which is preliminary data.</text>
</comment>
<reference evidence="2" key="1">
    <citation type="submission" date="2021-05" db="EMBL/GenBank/DDBJ databases">
        <title>The genome of the haptophyte Pavlova lutheri (Diacronema luteri, Pavlovales) - a model for lipid biosynthesis in eukaryotic algae.</title>
        <authorList>
            <person name="Hulatt C.J."/>
            <person name="Posewitz M.C."/>
        </authorList>
    </citation>
    <scope>NUCLEOTIDE SEQUENCE</scope>
    <source>
        <strain evidence="2">NIVA-4/92</strain>
    </source>
</reference>
<proteinExistence type="predicted"/>
<accession>A0A8J5XZP1</accession>
<feature type="compositionally biased region" description="Basic and acidic residues" evidence="1">
    <location>
        <begin position="102"/>
        <end position="122"/>
    </location>
</feature>
<feature type="compositionally biased region" description="Gly residues" evidence="1">
    <location>
        <begin position="131"/>
        <end position="147"/>
    </location>
</feature>
<dbReference type="AlphaFoldDB" id="A0A8J5XZP1"/>
<feature type="compositionally biased region" description="Low complexity" evidence="1">
    <location>
        <begin position="159"/>
        <end position="174"/>
    </location>
</feature>
<protein>
    <submittedName>
        <fullName evidence="2">Uncharacterized protein</fullName>
    </submittedName>
</protein>
<dbReference type="Proteomes" id="UP000751190">
    <property type="component" value="Unassembled WGS sequence"/>
</dbReference>
<name>A0A8J5XZP1_DIALT</name>
<evidence type="ECO:0000313" key="3">
    <source>
        <dbReference type="Proteomes" id="UP000751190"/>
    </source>
</evidence>
<evidence type="ECO:0000256" key="1">
    <source>
        <dbReference type="SAM" id="MobiDB-lite"/>
    </source>
</evidence>
<organism evidence="2 3">
    <name type="scientific">Diacronema lutheri</name>
    <name type="common">Unicellular marine alga</name>
    <name type="synonym">Monochrysis lutheri</name>
    <dbReference type="NCBI Taxonomy" id="2081491"/>
    <lineage>
        <taxon>Eukaryota</taxon>
        <taxon>Haptista</taxon>
        <taxon>Haptophyta</taxon>
        <taxon>Pavlovophyceae</taxon>
        <taxon>Pavlovales</taxon>
        <taxon>Pavlovaceae</taxon>
        <taxon>Diacronema</taxon>
    </lineage>
</organism>
<feature type="region of interest" description="Disordered" evidence="1">
    <location>
        <begin position="99"/>
        <end position="191"/>
    </location>
</feature>
<sequence length="191" mass="19694">MAGEPVADDALLRRILEEEGAAERVTLARINMLKAQNFQLERSNALTTDALNAQHNTLAALGAALGAMRDLVLAADAAKREEGGEVVLPAEAWHQVALHARRAQERARRSAPRDDARGDRAAQHPLLAPPGGRGGGGGRGGASGGRFGVREAERPMPRAPAAPRGAAEAARARACGASPTGAGAANGGERR</sequence>
<evidence type="ECO:0000313" key="2">
    <source>
        <dbReference type="EMBL" id="KAG8470940.1"/>
    </source>
</evidence>